<evidence type="ECO:0000256" key="1">
    <source>
        <dbReference type="ARBA" id="ARBA00004453"/>
    </source>
</evidence>
<dbReference type="Proteomes" id="UP001431754">
    <property type="component" value="Segment"/>
</dbReference>
<proteinExistence type="inferred from homology"/>
<keyword evidence="4" id="KW-0540">Nuclease</keyword>
<dbReference type="HAMAP" id="MF_00194">
    <property type="entry name" value="RdgC"/>
    <property type="match status" value="1"/>
</dbReference>
<reference evidence="4" key="1">
    <citation type="submission" date="2023-04" db="EMBL/GenBank/DDBJ databases">
        <title>Virulent bacteriophage PVP-XSN from an Vibrio parahaemolyticus isolate: Characterization and complete genome sequence.</title>
        <authorList>
            <person name="Qi T."/>
            <person name="Lyu S."/>
            <person name="Liu L."/>
            <person name="Guo Q."/>
            <person name="Shen W."/>
            <person name="Han M."/>
            <person name="Xiong F."/>
            <person name="Lou B."/>
            <person name="Xu H."/>
        </authorList>
    </citation>
    <scope>NUCLEOTIDE SEQUENCE</scope>
</reference>
<dbReference type="EMBL" id="OQ851295">
    <property type="protein sequence ID" value="WJZ69958.1"/>
    <property type="molecule type" value="Genomic_DNA"/>
</dbReference>
<dbReference type="GO" id="GO:0009295">
    <property type="term" value="C:nucleoid"/>
    <property type="evidence" value="ECO:0007669"/>
    <property type="project" value="UniProtKB-SubCell"/>
</dbReference>
<keyword evidence="2" id="KW-0963">Cytoplasm</keyword>
<dbReference type="NCBIfam" id="NF001464">
    <property type="entry name" value="PRK00321.1-5"/>
    <property type="match status" value="1"/>
</dbReference>
<organism evidence="4 5">
    <name type="scientific">Vibrio phage PVP-XSN</name>
    <dbReference type="NCBI Taxonomy" id="3056214"/>
    <lineage>
        <taxon>Viruses</taxon>
        <taxon>Duplodnaviria</taxon>
        <taxon>Heunggongvirae</taxon>
        <taxon>Uroviricota</taxon>
        <taxon>Caudoviricetes</taxon>
    </lineage>
</organism>
<comment type="subcellular location">
    <subcellularLocation>
        <location evidence="1">Cytoplasm</location>
        <location evidence="1">Nucleoid</location>
    </subcellularLocation>
</comment>
<dbReference type="NCBIfam" id="NF001462">
    <property type="entry name" value="PRK00321.1-3"/>
    <property type="match status" value="1"/>
</dbReference>
<dbReference type="PANTHER" id="PTHR38103">
    <property type="entry name" value="RECOMBINATION-ASSOCIATED PROTEIN RDGC"/>
    <property type="match status" value="1"/>
</dbReference>
<dbReference type="GO" id="GO:0004527">
    <property type="term" value="F:exonuclease activity"/>
    <property type="evidence" value="ECO:0007669"/>
    <property type="project" value="UniProtKB-KW"/>
</dbReference>
<protein>
    <submittedName>
        <fullName evidence="4">Exonuclease</fullName>
    </submittedName>
</protein>
<dbReference type="GO" id="GO:0006310">
    <property type="term" value="P:DNA recombination"/>
    <property type="evidence" value="ECO:0007669"/>
    <property type="project" value="UniProtKB-KW"/>
</dbReference>
<evidence type="ECO:0000313" key="4">
    <source>
        <dbReference type="EMBL" id="WJZ69958.1"/>
    </source>
</evidence>
<gene>
    <name evidence="4" type="ORF">PVP_XSN000045</name>
</gene>
<dbReference type="GO" id="GO:0003690">
    <property type="term" value="F:double-stranded DNA binding"/>
    <property type="evidence" value="ECO:0007669"/>
    <property type="project" value="TreeGrafter"/>
</dbReference>
<keyword evidence="4" id="KW-0269">Exonuclease</keyword>
<evidence type="ECO:0000256" key="3">
    <source>
        <dbReference type="ARBA" id="ARBA00023172"/>
    </source>
</evidence>
<dbReference type="InterPro" id="IPR007476">
    <property type="entry name" value="RdgC"/>
</dbReference>
<evidence type="ECO:0000256" key="2">
    <source>
        <dbReference type="ARBA" id="ARBA00022490"/>
    </source>
</evidence>
<keyword evidence="4" id="KW-0378">Hydrolase</keyword>
<dbReference type="Pfam" id="PF04381">
    <property type="entry name" value="RdgC"/>
    <property type="match status" value="1"/>
</dbReference>
<keyword evidence="3" id="KW-0233">DNA recombination</keyword>
<sequence>MFKSFKNLMVYRFNRELAIDSDKLESQLNEFAFTPCGSQDKVKFGWVPVLGRHGELMTHKSGNGIFLCARREEKMLPASVIRESLNEKVEILEAQEGRPLKKKEKDNLKDDVVTDLLPRAFSRSSYTYLMIIPSLSMIVCSASSHKKAEDLLALLRKTMGSLPVIPAIPETAIETTLTDWVKNGGAPSGFNLLDAAELKSVLEDGGVIRCKKQELTADEIISHIQSDKVVTKLELNWQDRIEFLIEESGAIKRVRFSDELQDQNDDIPRQDQTARLDADMHLLSVEISAMLNQLYPALGGFPSQV</sequence>
<accession>A0AAX3Y6G5</accession>
<dbReference type="GO" id="GO:0000018">
    <property type="term" value="P:regulation of DNA recombination"/>
    <property type="evidence" value="ECO:0007669"/>
    <property type="project" value="TreeGrafter"/>
</dbReference>
<evidence type="ECO:0000313" key="5">
    <source>
        <dbReference type="Proteomes" id="UP001431754"/>
    </source>
</evidence>
<dbReference type="PANTHER" id="PTHR38103:SF1">
    <property type="entry name" value="RECOMBINATION-ASSOCIATED PROTEIN RDGC"/>
    <property type="match status" value="1"/>
</dbReference>
<name>A0AAX3Y6G5_9CAUD</name>